<evidence type="ECO:0000256" key="1">
    <source>
        <dbReference type="SAM" id="MobiDB-lite"/>
    </source>
</evidence>
<name>A0AAV2NQP4_9HYME</name>
<dbReference type="Proteomes" id="UP001497644">
    <property type="component" value="Chromosome 4"/>
</dbReference>
<dbReference type="EMBL" id="OZ034827">
    <property type="protein sequence ID" value="CAL1682598.1"/>
    <property type="molecule type" value="Genomic_DNA"/>
</dbReference>
<evidence type="ECO:0000313" key="3">
    <source>
        <dbReference type="Proteomes" id="UP001497644"/>
    </source>
</evidence>
<reference evidence="2" key="1">
    <citation type="submission" date="2024-04" db="EMBL/GenBank/DDBJ databases">
        <authorList>
            <consortium name="Molecular Ecology Group"/>
        </authorList>
    </citation>
    <scope>NUCLEOTIDE SEQUENCE</scope>
</reference>
<gene>
    <name evidence="2" type="ORF">LPLAT_LOCUS8496</name>
</gene>
<organism evidence="2 3">
    <name type="scientific">Lasius platythorax</name>
    <dbReference type="NCBI Taxonomy" id="488582"/>
    <lineage>
        <taxon>Eukaryota</taxon>
        <taxon>Metazoa</taxon>
        <taxon>Ecdysozoa</taxon>
        <taxon>Arthropoda</taxon>
        <taxon>Hexapoda</taxon>
        <taxon>Insecta</taxon>
        <taxon>Pterygota</taxon>
        <taxon>Neoptera</taxon>
        <taxon>Endopterygota</taxon>
        <taxon>Hymenoptera</taxon>
        <taxon>Apocrita</taxon>
        <taxon>Aculeata</taxon>
        <taxon>Formicoidea</taxon>
        <taxon>Formicidae</taxon>
        <taxon>Formicinae</taxon>
        <taxon>Lasius</taxon>
        <taxon>Lasius</taxon>
    </lineage>
</organism>
<feature type="region of interest" description="Disordered" evidence="1">
    <location>
        <begin position="1"/>
        <end position="65"/>
    </location>
</feature>
<evidence type="ECO:0000313" key="2">
    <source>
        <dbReference type="EMBL" id="CAL1682598.1"/>
    </source>
</evidence>
<protein>
    <submittedName>
        <fullName evidence="2">Uncharacterized protein</fullName>
    </submittedName>
</protein>
<feature type="compositionally biased region" description="Polar residues" evidence="1">
    <location>
        <begin position="1"/>
        <end position="15"/>
    </location>
</feature>
<sequence length="90" mass="9915">MSINARRNLNGPNRSGKSKAPITREGKQSCGPPLIARESPSRSLCPGGRCDSPLPRSLNTKSKDSRVYANARLPLENWRIRVNTRDSGEI</sequence>
<dbReference type="AlphaFoldDB" id="A0AAV2NQP4"/>
<keyword evidence="3" id="KW-1185">Reference proteome</keyword>
<proteinExistence type="predicted"/>
<accession>A0AAV2NQP4</accession>